<accession>A0ABU2LUK8</accession>
<dbReference type="Pfam" id="PF22905">
    <property type="entry name" value="Hydro_N_hd"/>
    <property type="match status" value="1"/>
</dbReference>
<evidence type="ECO:0000313" key="4">
    <source>
        <dbReference type="Proteomes" id="UP001183420"/>
    </source>
</evidence>
<sequence length="780" mass="85276">MSAITITNKEVVAAAGKDPWALREEFRSQTQLEAIETLATTFRNGAAEAERAGDTARHADETEQNAGDHGGQAIYADAERHVARTREELGADDLDGISRVLRQVHGMAEDVLEAHTTAIEGGGGLDAAVDQQEAQANRDYASVVEQLSAPTPDRAGRRIMVYGESFPDAPGIEEQIRAHIERVRTGEAGRLATETFQAMDDQRDEYYGRLNRWQQDLKDLGYDVGDSPVNIWRTAGRAEHEGEELAKLLKTGDPSPEELAERTALLSDILLRRAGDGPEAFAGLKPSDREFARTFYDALGSEGLAAAGRLQGDQYREVQETLANGVNVAWSGDGQRPAALREFLDKGALDGVRDPEQMKQAVQRFNDFGSLMSHSTMSPNDQLATSMIDAAADRQRWWENTEAWVHTPRLDGAPELLAVADDNSGAAATAFGDQNRVADMMRLNWSDQGNAAGDLLRAASVPADGFRFTDSPEDLARVRAGYNTLQYVANHPEEFTEVPPGSGRNRAHEPVHAAVREAYADIAGHGEYLDRLANIAKEGPGGFPSDQSNVFVLTGDERHSLFRDLLGGDQQTQQEFQTDLLQHARDTARDTARATDENPGGPPEGGSLRERMRDLGHLQGAVTNAQLDLVYRDENRDDERADMLWKGWTMAVTAAGVAPGGWGAAAGVADALSVPFEPEPTAGENDDVRRYNERLHGDDAMLRAIHAGVGDVDYSGIPKDEAGSPFNPEGQRIEYALPRDVASEFNQGWVDELDRPPGWYSADVSERDEILDAYRRARQN</sequence>
<feature type="domain" description="Predicted hydrolase N-terminal" evidence="2">
    <location>
        <begin position="3"/>
        <end position="141"/>
    </location>
</feature>
<reference evidence="4" key="1">
    <citation type="submission" date="2023-07" db="EMBL/GenBank/DDBJ databases">
        <title>30 novel species of actinomycetes from the DSMZ collection.</title>
        <authorList>
            <person name="Nouioui I."/>
        </authorList>
    </citation>
    <scope>NUCLEOTIDE SEQUENCE [LARGE SCALE GENOMIC DNA]</scope>
    <source>
        <strain evidence="4">DSM 44918</strain>
    </source>
</reference>
<keyword evidence="4" id="KW-1185">Reference proteome</keyword>
<feature type="compositionally biased region" description="Basic and acidic residues" evidence="1">
    <location>
        <begin position="48"/>
        <end position="61"/>
    </location>
</feature>
<organism evidence="3 4">
    <name type="scientific">Streptomyces millisiae</name>
    <dbReference type="NCBI Taxonomy" id="3075542"/>
    <lineage>
        <taxon>Bacteria</taxon>
        <taxon>Bacillati</taxon>
        <taxon>Actinomycetota</taxon>
        <taxon>Actinomycetes</taxon>
        <taxon>Kitasatosporales</taxon>
        <taxon>Streptomycetaceae</taxon>
        <taxon>Streptomyces</taxon>
    </lineage>
</organism>
<evidence type="ECO:0000256" key="1">
    <source>
        <dbReference type="SAM" id="MobiDB-lite"/>
    </source>
</evidence>
<comment type="caution">
    <text evidence="3">The sequence shown here is derived from an EMBL/GenBank/DDBJ whole genome shotgun (WGS) entry which is preliminary data.</text>
</comment>
<name>A0ABU2LUK8_9ACTN</name>
<feature type="region of interest" description="Disordered" evidence="1">
    <location>
        <begin position="584"/>
        <end position="610"/>
    </location>
</feature>
<feature type="region of interest" description="Disordered" evidence="1">
    <location>
        <begin position="46"/>
        <end position="72"/>
    </location>
</feature>
<evidence type="ECO:0000313" key="3">
    <source>
        <dbReference type="EMBL" id="MDT0321276.1"/>
    </source>
</evidence>
<dbReference type="Proteomes" id="UP001183420">
    <property type="component" value="Unassembled WGS sequence"/>
</dbReference>
<gene>
    <name evidence="3" type="ORF">RNC47_23385</name>
</gene>
<evidence type="ECO:0000259" key="2">
    <source>
        <dbReference type="Pfam" id="PF22905"/>
    </source>
</evidence>
<proteinExistence type="predicted"/>
<feature type="compositionally biased region" description="Basic and acidic residues" evidence="1">
    <location>
        <begin position="584"/>
        <end position="596"/>
    </location>
</feature>
<dbReference type="EMBL" id="JAVREM010000037">
    <property type="protein sequence ID" value="MDT0321276.1"/>
    <property type="molecule type" value="Genomic_DNA"/>
</dbReference>
<protein>
    <recommendedName>
        <fullName evidence="2">Predicted hydrolase N-terminal domain-containing protein</fullName>
    </recommendedName>
</protein>
<dbReference type="InterPro" id="IPR054469">
    <property type="entry name" value="Pred_hydrolase_N"/>
</dbReference>
<dbReference type="RefSeq" id="WP_311601482.1">
    <property type="nucleotide sequence ID" value="NZ_JAVREM010000037.1"/>
</dbReference>